<dbReference type="GO" id="GO:0005886">
    <property type="term" value="C:plasma membrane"/>
    <property type="evidence" value="ECO:0007669"/>
    <property type="project" value="TreeGrafter"/>
</dbReference>
<dbReference type="InterPro" id="IPR001711">
    <property type="entry name" value="PLipase_C_Pinositol-sp_Y"/>
</dbReference>
<feature type="domain" description="C2" evidence="15">
    <location>
        <begin position="562"/>
        <end position="685"/>
    </location>
</feature>
<dbReference type="InterPro" id="IPR035892">
    <property type="entry name" value="C2_domain_sf"/>
</dbReference>
<dbReference type="Pfam" id="PF09279">
    <property type="entry name" value="EF-hand_like"/>
    <property type="match status" value="1"/>
</dbReference>
<dbReference type="GO" id="GO:0004435">
    <property type="term" value="F:phosphatidylinositol-4,5-bisphosphate phospholipase C activity"/>
    <property type="evidence" value="ECO:0007669"/>
    <property type="project" value="UniProtKB-EC"/>
</dbReference>
<dbReference type="SUPFAM" id="SSF51695">
    <property type="entry name" value="PLC-like phosphodiesterases"/>
    <property type="match status" value="1"/>
</dbReference>
<dbReference type="PANTHER" id="PTHR10336:SF209">
    <property type="entry name" value="PHOSPHOINOSITIDE PHOSPHOLIPASE C"/>
    <property type="match status" value="1"/>
</dbReference>
<dbReference type="GO" id="GO:0005737">
    <property type="term" value="C:cytoplasm"/>
    <property type="evidence" value="ECO:0007669"/>
    <property type="project" value="UniProtKB-SubCell"/>
</dbReference>
<dbReference type="GO" id="GO:0035556">
    <property type="term" value="P:intracellular signal transduction"/>
    <property type="evidence" value="ECO:0007669"/>
    <property type="project" value="InterPro"/>
</dbReference>
<dbReference type="Gene3D" id="2.30.29.30">
    <property type="entry name" value="Pleckstrin-homology domain (PH domain)/Phosphotyrosine-binding domain (PTB)"/>
    <property type="match status" value="1"/>
</dbReference>
<evidence type="ECO:0000256" key="8">
    <source>
        <dbReference type="ARBA" id="ARBA00022837"/>
    </source>
</evidence>
<evidence type="ECO:0000259" key="16">
    <source>
        <dbReference type="PROSITE" id="PS50008"/>
    </source>
</evidence>
<dbReference type="Pfam" id="PF00388">
    <property type="entry name" value="PI-PLC-X"/>
    <property type="match status" value="1"/>
</dbReference>
<keyword evidence="9 13" id="KW-0442">Lipid degradation</keyword>
<feature type="domain" description="PH" evidence="14">
    <location>
        <begin position="37"/>
        <end position="160"/>
    </location>
</feature>
<comment type="subcellular location">
    <subcellularLocation>
        <location evidence="2">Cytoplasm</location>
    </subcellularLocation>
</comment>
<dbReference type="InterPro" id="IPR001192">
    <property type="entry name" value="PI-PLC_fam"/>
</dbReference>
<dbReference type="FunFam" id="3.20.20.190:FF:000039">
    <property type="entry name" value="Phosphoinositide phospholipase C"/>
    <property type="match status" value="1"/>
</dbReference>
<gene>
    <name evidence="17" type="ORF">TMSB3V08_LOCUS10358</name>
</gene>
<evidence type="ECO:0000256" key="10">
    <source>
        <dbReference type="ARBA" id="ARBA00023098"/>
    </source>
</evidence>
<evidence type="ECO:0000313" key="17">
    <source>
        <dbReference type="EMBL" id="CAD7433688.1"/>
    </source>
</evidence>
<dbReference type="GO" id="GO:0046872">
    <property type="term" value="F:metal ion binding"/>
    <property type="evidence" value="ECO:0007669"/>
    <property type="project" value="UniProtKB-KW"/>
</dbReference>
<dbReference type="FunFam" id="2.30.29.30:FF:000088">
    <property type="entry name" value="Phosphoinositide phospholipase C"/>
    <property type="match status" value="1"/>
</dbReference>
<evidence type="ECO:0000259" key="14">
    <source>
        <dbReference type="PROSITE" id="PS50003"/>
    </source>
</evidence>
<dbReference type="InterPro" id="IPR011992">
    <property type="entry name" value="EF-hand-dom_pair"/>
</dbReference>
<sequence>MIILSKASYQTKYVTAFVWKENEAIDKRSKTVEEELAVLKQGTLFWKVRSFSKWYRRRYYLDSENGTLNYEPTHKSPCHSPDTKIEIEDIVDVRKGWKTDTFNKMAHKVEKQRQKTSEKIVDESACFSVIYGRTKQTVDLVAPNAVLADQWVRGLNHIITVLKGLHQEQRFERYEPKGYAKHSGEMEASELHEFLLKEQKQQMTKEDCFSLIEAFEQSNIKAAWKISPMGFTNMLMSQEFEIFNSEHAVIYQDMSQPLAHYYIASSHNTYLTGGQLSGESSVEGYIDALKRGCRCVELDCWDGPEDDPIVYHGYTLTTKILFRDIIVDAIKPYAFHVSSYPVILSLENHCSEKQQEVLARHLSEVLGEQLYTDPVDENLEFLPSPETLMGKIIVKAKKMKSNLKTSVHEYESSSEEEYDGEMEKPVTTLKEKKTVSEGLSNLVNLCQGIHFQDFETSKLTGKCYEMASFSEAKSEKLIATKGVEFVEYNTRQLSRIYPSAKRTSSSNFKPIQFWNVGCQMVALNYQTGKKPVFINEAKFKQNGGCGYILKPEILRDISLNYDPNAIQDDRQVLSPLYQKTLRLEIISGQHIPKPDQEFDGDIVDPYVKVKILGHPQDNQTLKTDVVKDNGFNPRWDCEMKFSVKLPQLAMVHLIVKDDNKKVTLGTYALPFESLTQGYRHVYLMDYTRTFVSPASLFVHVSIIT</sequence>
<keyword evidence="11" id="KW-0807">Transducer</keyword>
<dbReference type="SUPFAM" id="SSF49562">
    <property type="entry name" value="C2 domain (Calcium/lipid-binding domain, CaLB)"/>
    <property type="match status" value="1"/>
</dbReference>
<evidence type="ECO:0000256" key="7">
    <source>
        <dbReference type="ARBA" id="ARBA00022801"/>
    </source>
</evidence>
<dbReference type="Pfam" id="PF00387">
    <property type="entry name" value="PI-PLC-Y"/>
    <property type="match status" value="1"/>
</dbReference>
<dbReference type="Gene3D" id="3.20.20.190">
    <property type="entry name" value="Phosphatidylinositol (PI) phosphodiesterase"/>
    <property type="match status" value="1"/>
</dbReference>
<dbReference type="PROSITE" id="PS50008">
    <property type="entry name" value="PIPLC_Y_DOMAIN"/>
    <property type="match status" value="1"/>
</dbReference>
<keyword evidence="5" id="KW-0479">Metal-binding</keyword>
<evidence type="ECO:0000256" key="3">
    <source>
        <dbReference type="ARBA" id="ARBA00012368"/>
    </source>
</evidence>
<proteinExistence type="predicted"/>
<dbReference type="Pfam" id="PF16457">
    <property type="entry name" value="PH_12"/>
    <property type="match status" value="1"/>
</dbReference>
<evidence type="ECO:0000256" key="11">
    <source>
        <dbReference type="ARBA" id="ARBA00023224"/>
    </source>
</evidence>
<dbReference type="PANTHER" id="PTHR10336">
    <property type="entry name" value="PHOSPHOINOSITIDE-SPECIFIC PHOSPHOLIPASE C FAMILY PROTEIN"/>
    <property type="match status" value="1"/>
</dbReference>
<keyword evidence="7 13" id="KW-0378">Hydrolase</keyword>
<dbReference type="EMBL" id="OB796690">
    <property type="protein sequence ID" value="CAD7433688.1"/>
    <property type="molecule type" value="Genomic_DNA"/>
</dbReference>
<organism evidence="17">
    <name type="scientific">Timema monikensis</name>
    <dbReference type="NCBI Taxonomy" id="170555"/>
    <lineage>
        <taxon>Eukaryota</taxon>
        <taxon>Metazoa</taxon>
        <taxon>Ecdysozoa</taxon>
        <taxon>Arthropoda</taxon>
        <taxon>Hexapoda</taxon>
        <taxon>Insecta</taxon>
        <taxon>Pterygota</taxon>
        <taxon>Neoptera</taxon>
        <taxon>Polyneoptera</taxon>
        <taxon>Phasmatodea</taxon>
        <taxon>Timematodea</taxon>
        <taxon>Timematoidea</taxon>
        <taxon>Timematidae</taxon>
        <taxon>Timema</taxon>
    </lineage>
</organism>
<dbReference type="EC" id="3.1.4.11" evidence="3 13"/>
<dbReference type="PROSITE" id="PS50004">
    <property type="entry name" value="C2"/>
    <property type="match status" value="1"/>
</dbReference>
<dbReference type="SUPFAM" id="SSF50729">
    <property type="entry name" value="PH domain-like"/>
    <property type="match status" value="1"/>
</dbReference>
<evidence type="ECO:0000256" key="6">
    <source>
        <dbReference type="ARBA" id="ARBA00022737"/>
    </source>
</evidence>
<dbReference type="InterPro" id="IPR011993">
    <property type="entry name" value="PH-like_dom_sf"/>
</dbReference>
<feature type="domain" description="PI-PLC Y-box" evidence="16">
    <location>
        <begin position="439"/>
        <end position="555"/>
    </location>
</feature>
<evidence type="ECO:0000259" key="15">
    <source>
        <dbReference type="PROSITE" id="PS50004"/>
    </source>
</evidence>
<accession>A0A7R9HSV0</accession>
<dbReference type="SMART" id="SM00233">
    <property type="entry name" value="PH"/>
    <property type="match status" value="1"/>
</dbReference>
<evidence type="ECO:0000256" key="2">
    <source>
        <dbReference type="ARBA" id="ARBA00004496"/>
    </source>
</evidence>
<dbReference type="InterPro" id="IPR000008">
    <property type="entry name" value="C2_dom"/>
</dbReference>
<dbReference type="InterPro" id="IPR017946">
    <property type="entry name" value="PLC-like_Pdiesterase_TIM-brl"/>
</dbReference>
<comment type="catalytic activity">
    <reaction evidence="12">
        <text>a 1,2-diacyl-sn-glycero-3-phospho-(1D-myo-inositol-4,5-bisphosphate) + H2O = 1D-myo-inositol 1,4,5-trisphosphate + a 1,2-diacyl-sn-glycerol + H(+)</text>
        <dbReference type="Rhea" id="RHEA:33179"/>
        <dbReference type="ChEBI" id="CHEBI:15377"/>
        <dbReference type="ChEBI" id="CHEBI:15378"/>
        <dbReference type="ChEBI" id="CHEBI:17815"/>
        <dbReference type="ChEBI" id="CHEBI:58456"/>
        <dbReference type="ChEBI" id="CHEBI:203600"/>
        <dbReference type="EC" id="3.1.4.11"/>
    </reaction>
    <physiologicalReaction direction="left-to-right" evidence="12">
        <dbReference type="Rhea" id="RHEA:33180"/>
    </physiologicalReaction>
</comment>
<keyword evidence="6" id="KW-0677">Repeat</keyword>
<dbReference type="SMART" id="SM00148">
    <property type="entry name" value="PLCXc"/>
    <property type="match status" value="1"/>
</dbReference>
<comment type="cofactor">
    <cofactor evidence="1">
        <name>Ca(2+)</name>
        <dbReference type="ChEBI" id="CHEBI:29108"/>
    </cofactor>
</comment>
<dbReference type="CDD" id="cd00275">
    <property type="entry name" value="C2_PLC_like"/>
    <property type="match status" value="1"/>
</dbReference>
<dbReference type="SMART" id="SM00149">
    <property type="entry name" value="PLCYc"/>
    <property type="match status" value="1"/>
</dbReference>
<name>A0A7R9HSV0_9NEOP</name>
<dbReference type="Gene3D" id="1.10.238.10">
    <property type="entry name" value="EF-hand"/>
    <property type="match status" value="1"/>
</dbReference>
<dbReference type="FunFam" id="1.10.238.10:FF:000005">
    <property type="entry name" value="Phosphoinositide phospholipase C"/>
    <property type="match status" value="1"/>
</dbReference>
<evidence type="ECO:0000256" key="13">
    <source>
        <dbReference type="RuleBase" id="RU361133"/>
    </source>
</evidence>
<evidence type="ECO:0000256" key="4">
    <source>
        <dbReference type="ARBA" id="ARBA00022490"/>
    </source>
</evidence>
<dbReference type="GO" id="GO:0016042">
    <property type="term" value="P:lipid catabolic process"/>
    <property type="evidence" value="ECO:0007669"/>
    <property type="project" value="UniProtKB-KW"/>
</dbReference>
<keyword evidence="10 13" id="KW-0443">Lipid metabolism</keyword>
<evidence type="ECO:0000256" key="1">
    <source>
        <dbReference type="ARBA" id="ARBA00001913"/>
    </source>
</evidence>
<protein>
    <recommendedName>
        <fullName evidence="3 13">Phosphoinositide phospholipase C</fullName>
        <ecNumber evidence="3 13">3.1.4.11</ecNumber>
    </recommendedName>
</protein>
<evidence type="ECO:0000256" key="5">
    <source>
        <dbReference type="ARBA" id="ARBA00022723"/>
    </source>
</evidence>
<dbReference type="InterPro" id="IPR015359">
    <property type="entry name" value="PLC_EF-hand-like"/>
</dbReference>
<evidence type="ECO:0000256" key="9">
    <source>
        <dbReference type="ARBA" id="ARBA00022963"/>
    </source>
</evidence>
<dbReference type="InterPro" id="IPR000909">
    <property type="entry name" value="PLipase_C_PInositol-sp_X_dom"/>
</dbReference>
<dbReference type="PROSITE" id="PS50007">
    <property type="entry name" value="PIPLC_X_DOMAIN"/>
    <property type="match status" value="1"/>
</dbReference>
<dbReference type="Gene3D" id="2.60.40.150">
    <property type="entry name" value="C2 domain"/>
    <property type="match status" value="1"/>
</dbReference>
<evidence type="ECO:0000256" key="12">
    <source>
        <dbReference type="ARBA" id="ARBA00023674"/>
    </source>
</evidence>
<dbReference type="SUPFAM" id="SSF47473">
    <property type="entry name" value="EF-hand"/>
    <property type="match status" value="1"/>
</dbReference>
<keyword evidence="8" id="KW-0106">Calcium</keyword>
<keyword evidence="4" id="KW-0963">Cytoplasm</keyword>
<reference evidence="17" key="1">
    <citation type="submission" date="2020-11" db="EMBL/GenBank/DDBJ databases">
        <authorList>
            <person name="Tran Van P."/>
        </authorList>
    </citation>
    <scope>NUCLEOTIDE SEQUENCE</scope>
</reference>
<dbReference type="InterPro" id="IPR001849">
    <property type="entry name" value="PH_domain"/>
</dbReference>
<dbReference type="PRINTS" id="PR00390">
    <property type="entry name" value="PHPHLIPASEC"/>
</dbReference>
<dbReference type="CDD" id="cd01248">
    <property type="entry name" value="PH_PLC_ELMO1"/>
    <property type="match status" value="1"/>
</dbReference>
<dbReference type="Pfam" id="PF00168">
    <property type="entry name" value="C2"/>
    <property type="match status" value="1"/>
</dbReference>
<dbReference type="AlphaFoldDB" id="A0A7R9HSV0"/>
<dbReference type="SMART" id="SM00239">
    <property type="entry name" value="C2"/>
    <property type="match status" value="1"/>
</dbReference>
<dbReference type="PROSITE" id="PS50003">
    <property type="entry name" value="PH_DOMAIN"/>
    <property type="match status" value="1"/>
</dbReference>